<dbReference type="RefSeq" id="WP_345532430.1">
    <property type="nucleotide sequence ID" value="NZ_BAABLD010000008.1"/>
</dbReference>
<gene>
    <name evidence="1" type="ORF">GCM10025770_16570</name>
</gene>
<proteinExistence type="predicted"/>
<protein>
    <submittedName>
        <fullName evidence="1">Uncharacterized protein</fullName>
    </submittedName>
</protein>
<accession>A0ABP9QL50</accession>
<keyword evidence="2" id="KW-1185">Reference proteome</keyword>
<sequence>MSIQKTPVLHLVTVLWGEDYADLFCRLTLRSLLAPGNLPAMAGKVDLHYFIYTTVEDGARIKQSTEWSRLQTLATLHLESLPPPSSQTPSQAQNFDRVSTMHLLASNAAAHVGAHISFLVPDCLYSDGSIGGLLPYILNPEVPAVMTLGLRTNREGTLRCLADSLEAPDPVLQVSPRACVALALENLHEVERAMIWGENEHSTHLSHTYFRLDHDGLLAYCWHLHPILVKPGRSDLATSVGTIDGGKYLAAVVSNRDKIVVITDTDQFFSLEVSPAAHRVGQHIQGPMNLRSLAKWARYQGHGVYRQFFETPIWVHTTTSDTEQRQKQYVQELVTSAVIRPTLSVSKQAGLFMRIAAVVAFLRKKLASPPRRAIARVRAAVKRRSVAAARRAAVGLLRRSPAVRRVAVKAGQMALALGDGDVSRTLLRRQEILAIDLLRHGQTGDAEAWLRPLLTKPDTSLPELAHELFHAAKSKLDGGDLGAAQKLFSLSLEARDTPDSAFYLALVTTLAKLKAEAAERAQTFLNEHESAERFVFSAVVWGNDYIDNFMQYTVRTLFAPGNLPALSDARSYFSIVTTPSGADRIRQSSGFSLLSRYTTVVFFCFPEELTQPFHSSKPNADFYRLYGALDHTSIHFARALKAGIFFIVVDGLLSNNSISNLRRYLREGYDICANASIVSNREDLLPELARRYQNHEAIDISARDLANIGLIHRHNYITQRLVVSDNYDFDKYPRELYFPTADGLIVHALYQHPLVISARAICEDIDFDYYVVDANLMGKILDRPDKFSRLKVVTDSNDVYVANYAPAGRKFDSTGKPLDVNAFTDVHLHSLPVHHYIWEHQQLIHCDTMLRTHVDPAEVARTFLTSLRKKMKRTGRI</sequence>
<comment type="caution">
    <text evidence="1">The sequence shown here is derived from an EMBL/GenBank/DDBJ whole genome shotgun (WGS) entry which is preliminary data.</text>
</comment>
<reference evidence="2" key="1">
    <citation type="journal article" date="2019" name="Int. J. Syst. Evol. Microbiol.">
        <title>The Global Catalogue of Microorganisms (GCM) 10K type strain sequencing project: providing services to taxonomists for standard genome sequencing and annotation.</title>
        <authorList>
            <consortium name="The Broad Institute Genomics Platform"/>
            <consortium name="The Broad Institute Genome Sequencing Center for Infectious Disease"/>
            <person name="Wu L."/>
            <person name="Ma J."/>
        </authorList>
    </citation>
    <scope>NUCLEOTIDE SEQUENCE [LARGE SCALE GENOMIC DNA]</scope>
    <source>
        <strain evidence="2">JCM 18715</strain>
    </source>
</reference>
<evidence type="ECO:0000313" key="1">
    <source>
        <dbReference type="EMBL" id="GAA5163802.1"/>
    </source>
</evidence>
<dbReference type="Proteomes" id="UP001500547">
    <property type="component" value="Unassembled WGS sequence"/>
</dbReference>
<evidence type="ECO:0000313" key="2">
    <source>
        <dbReference type="Proteomes" id="UP001500547"/>
    </source>
</evidence>
<name>A0ABP9QL50_9RHOO</name>
<organism evidence="1 2">
    <name type="scientific">Viridibacterium curvum</name>
    <dbReference type="NCBI Taxonomy" id="1101404"/>
    <lineage>
        <taxon>Bacteria</taxon>
        <taxon>Pseudomonadati</taxon>
        <taxon>Pseudomonadota</taxon>
        <taxon>Betaproteobacteria</taxon>
        <taxon>Rhodocyclales</taxon>
        <taxon>Rhodocyclaceae</taxon>
        <taxon>Viridibacterium</taxon>
    </lineage>
</organism>
<dbReference type="EMBL" id="BAABLD010000008">
    <property type="protein sequence ID" value="GAA5163802.1"/>
    <property type="molecule type" value="Genomic_DNA"/>
</dbReference>